<protein>
    <submittedName>
        <fullName evidence="2">Uncharacterized protein</fullName>
    </submittedName>
</protein>
<keyword evidence="1" id="KW-1133">Transmembrane helix</keyword>
<feature type="transmembrane region" description="Helical" evidence="1">
    <location>
        <begin position="58"/>
        <end position="75"/>
    </location>
</feature>
<keyword evidence="3" id="KW-1185">Reference proteome</keyword>
<evidence type="ECO:0000313" key="3">
    <source>
        <dbReference type="Proteomes" id="UP001240236"/>
    </source>
</evidence>
<feature type="transmembrane region" description="Helical" evidence="1">
    <location>
        <begin position="29"/>
        <end position="52"/>
    </location>
</feature>
<gene>
    <name evidence="2" type="ORF">J2S42_000792</name>
</gene>
<dbReference type="InterPro" id="IPR046492">
    <property type="entry name" value="DUF6585"/>
</dbReference>
<proteinExistence type="predicted"/>
<dbReference type="AlphaFoldDB" id="A0AAE3VTV8"/>
<comment type="caution">
    <text evidence="2">The sequence shown here is derived from an EMBL/GenBank/DDBJ whole genome shotgun (WGS) entry which is preliminary data.</text>
</comment>
<evidence type="ECO:0000313" key="2">
    <source>
        <dbReference type="EMBL" id="MDQ0364123.1"/>
    </source>
</evidence>
<dbReference type="EMBL" id="JAUSUZ010000001">
    <property type="protein sequence ID" value="MDQ0364123.1"/>
    <property type="molecule type" value="Genomic_DNA"/>
</dbReference>
<organism evidence="2 3">
    <name type="scientific">Catenuloplanes indicus</name>
    <dbReference type="NCBI Taxonomy" id="137267"/>
    <lineage>
        <taxon>Bacteria</taxon>
        <taxon>Bacillati</taxon>
        <taxon>Actinomycetota</taxon>
        <taxon>Actinomycetes</taxon>
        <taxon>Micromonosporales</taxon>
        <taxon>Micromonosporaceae</taxon>
        <taxon>Catenuloplanes</taxon>
    </lineage>
</organism>
<sequence length="247" mass="26717">MVVPEAVARAADTGGFGAVREVHAPDGPVAGIGATVAGLLFCGLFLALFALLTDEPAAWYWFGLLAIALLARAVAREVPAGRRRDRPHFYVFAGGLVRDHRGETTAWAWNDVEYVERPSYQAGAQGSGGWSYTYLLRSYHGLVEIPLPRHFEGVATGIAAAALDRARAALNRGETVRFGPIEAGPDGLTVSGETLRWREIDSVGHGREYAGIYRRTPRRIWKRLPVATIPDVRALASLAGERARAST</sequence>
<dbReference type="RefSeq" id="WP_307235276.1">
    <property type="nucleotide sequence ID" value="NZ_JAUSUZ010000001.1"/>
</dbReference>
<dbReference type="Pfam" id="PF20226">
    <property type="entry name" value="DUF6585"/>
    <property type="match status" value="1"/>
</dbReference>
<keyword evidence="1" id="KW-0812">Transmembrane</keyword>
<dbReference type="Proteomes" id="UP001240236">
    <property type="component" value="Unassembled WGS sequence"/>
</dbReference>
<accession>A0AAE3VTV8</accession>
<name>A0AAE3VTV8_9ACTN</name>
<evidence type="ECO:0000256" key="1">
    <source>
        <dbReference type="SAM" id="Phobius"/>
    </source>
</evidence>
<keyword evidence="1" id="KW-0472">Membrane</keyword>
<reference evidence="2 3" key="1">
    <citation type="submission" date="2023-07" db="EMBL/GenBank/DDBJ databases">
        <title>Sequencing the genomes of 1000 actinobacteria strains.</title>
        <authorList>
            <person name="Klenk H.-P."/>
        </authorList>
    </citation>
    <scope>NUCLEOTIDE SEQUENCE [LARGE SCALE GENOMIC DNA]</scope>
    <source>
        <strain evidence="2 3">DSM 44709</strain>
    </source>
</reference>